<dbReference type="RefSeq" id="WP_014132929.1">
    <property type="nucleotide sequence ID" value="NC_016078.1"/>
</dbReference>
<feature type="domain" description="Solute-binding protein family 3/N-terminal" evidence="5">
    <location>
        <begin position="37"/>
        <end position="271"/>
    </location>
</feature>
<proteinExistence type="inferred from homology"/>
<dbReference type="EMBL" id="CP003075">
    <property type="protein sequence ID" value="AEQ53785.1"/>
    <property type="molecule type" value="Genomic_DNA"/>
</dbReference>
<sequence>MRKFVLPSLALLSMAVAGQPALAAPGDTLQGVKERGVLNCTGGDGSNPGMAELDDQGNWQGIDIELCRALAAAIFGNPDAVDIVPISWAQRWPALQSGDVDVIVKSSGGTFSRDTELGFQFSNTYFLGTSNLLARADLGLESLADADGGSVCVLAASSQEKQISSYAERLGIELETITMGNQEELRSAFFSARCDVYIDFGAGTAITHLAADNYDDYVALPDVVALEPQVMIVRQGDDPWLDVVNWTLSAVLFAEQEGVSSENVDEMRDNPPTAEVAKLLGVTPGFGAPLGLEDDWAYNVIKHVGNYAEIYDRSLGEDSSYRMARGLNALWTDGGVLFPYVVD</sequence>
<dbReference type="Proteomes" id="UP000008850">
    <property type="component" value="Chromosome"/>
</dbReference>
<dbReference type="SMART" id="SM00062">
    <property type="entry name" value="PBPb"/>
    <property type="match status" value="1"/>
</dbReference>
<evidence type="ECO:0000313" key="6">
    <source>
        <dbReference type="EMBL" id="AEQ53785.1"/>
    </source>
</evidence>
<reference evidence="6 7" key="1">
    <citation type="journal article" date="2012" name="J. Bacteriol.">
        <title>Complete genome sequence of Pelagibacterium halotolerans B2T.</title>
        <authorList>
            <person name="Huo Y.Y."/>
            <person name="Cheng H."/>
            <person name="Han X.F."/>
            <person name="Jiang X.W."/>
            <person name="Sun C."/>
            <person name="Zhang X.Q."/>
            <person name="Zhu X.F."/>
            <person name="Liu Y.F."/>
            <person name="Li P.F."/>
            <person name="Ni P.X."/>
            <person name="Wu M."/>
        </authorList>
    </citation>
    <scope>NUCLEOTIDE SEQUENCE [LARGE SCALE GENOMIC DNA]</scope>
    <source>
        <strain evidence="7">DSM 22347 / JCM 15775 / CGMCC 1.7692 / B2</strain>
    </source>
</reference>
<organism evidence="6 7">
    <name type="scientific">Pelagibacterium halotolerans (strain DSM 22347 / JCM 15775 / CGMCC 1.7692 / B2)</name>
    <dbReference type="NCBI Taxonomy" id="1082931"/>
    <lineage>
        <taxon>Bacteria</taxon>
        <taxon>Pseudomonadati</taxon>
        <taxon>Pseudomonadota</taxon>
        <taxon>Alphaproteobacteria</taxon>
        <taxon>Hyphomicrobiales</taxon>
        <taxon>Devosiaceae</taxon>
        <taxon>Pelagibacterium</taxon>
    </lineage>
</organism>
<evidence type="ECO:0000313" key="7">
    <source>
        <dbReference type="Proteomes" id="UP000008850"/>
    </source>
</evidence>
<evidence type="ECO:0000256" key="4">
    <source>
        <dbReference type="SAM" id="SignalP"/>
    </source>
</evidence>
<gene>
    <name evidence="6" type="ordered locus">KKY_3803</name>
</gene>
<keyword evidence="2" id="KW-0813">Transport</keyword>
<dbReference type="PANTHER" id="PTHR30085:SF7">
    <property type="entry name" value="AMINO-ACID ABC TRANSPORTER-BINDING PROTEIN YHDW-RELATED"/>
    <property type="match status" value="1"/>
</dbReference>
<dbReference type="SUPFAM" id="SSF53850">
    <property type="entry name" value="Periplasmic binding protein-like II"/>
    <property type="match status" value="1"/>
</dbReference>
<dbReference type="GO" id="GO:0006865">
    <property type="term" value="P:amino acid transport"/>
    <property type="evidence" value="ECO:0007669"/>
    <property type="project" value="TreeGrafter"/>
</dbReference>
<evidence type="ECO:0000259" key="5">
    <source>
        <dbReference type="SMART" id="SM00062"/>
    </source>
</evidence>
<keyword evidence="3 4" id="KW-0732">Signal</keyword>
<dbReference type="HOGENOM" id="CLU_019602_3_2_5"/>
<evidence type="ECO:0000256" key="2">
    <source>
        <dbReference type="ARBA" id="ARBA00022448"/>
    </source>
</evidence>
<keyword evidence="7" id="KW-1185">Reference proteome</keyword>
<dbReference type="AlphaFoldDB" id="G4RD35"/>
<dbReference type="Gene3D" id="3.40.190.10">
    <property type="entry name" value="Periplasmic binding protein-like II"/>
    <property type="match status" value="2"/>
</dbReference>
<dbReference type="KEGG" id="phl:KKY_3803"/>
<accession>G4RD35</accession>
<dbReference type="PANTHER" id="PTHR30085">
    <property type="entry name" value="AMINO ACID ABC TRANSPORTER PERMEASE"/>
    <property type="match status" value="1"/>
</dbReference>
<comment type="similarity">
    <text evidence="1">Belongs to the bacterial solute-binding protein 3 family.</text>
</comment>
<dbReference type="Pfam" id="PF00497">
    <property type="entry name" value="SBP_bac_3"/>
    <property type="match status" value="1"/>
</dbReference>
<evidence type="ECO:0000256" key="1">
    <source>
        <dbReference type="ARBA" id="ARBA00010333"/>
    </source>
</evidence>
<evidence type="ECO:0000256" key="3">
    <source>
        <dbReference type="ARBA" id="ARBA00022729"/>
    </source>
</evidence>
<protein>
    <submittedName>
        <fullName evidence="6">Glutamate aspartate periplasmic binding protein GltI</fullName>
    </submittedName>
</protein>
<name>G4RD35_PELHB</name>
<dbReference type="PATRIC" id="fig|1082931.4.peg.3754"/>
<dbReference type="InterPro" id="IPR001638">
    <property type="entry name" value="Solute-binding_3/MltF_N"/>
</dbReference>
<dbReference type="eggNOG" id="COG0834">
    <property type="taxonomic scope" value="Bacteria"/>
</dbReference>
<dbReference type="STRING" id="1082931.KKY_3803"/>
<dbReference type="InterPro" id="IPR051455">
    <property type="entry name" value="Bact_solute-bind_prot3"/>
</dbReference>
<feature type="chain" id="PRO_5003467619" evidence="4">
    <location>
        <begin position="24"/>
        <end position="343"/>
    </location>
</feature>
<feature type="signal peptide" evidence="4">
    <location>
        <begin position="1"/>
        <end position="23"/>
    </location>
</feature>